<protein>
    <submittedName>
        <fullName evidence="1">Ferric uptake regulator family protein</fullName>
    </submittedName>
</protein>
<dbReference type="RefSeq" id="WP_074610216.1">
    <property type="nucleotide sequence ID" value="NZ_FNGY01000007.1"/>
</dbReference>
<accession>A0A1H0AJ39</accession>
<keyword evidence="2" id="KW-1185">Reference proteome</keyword>
<dbReference type="OrthoDB" id="769086at2"/>
<organism evidence="1 2">
    <name type="scientific">Pedobacter steynii</name>
    <dbReference type="NCBI Taxonomy" id="430522"/>
    <lineage>
        <taxon>Bacteria</taxon>
        <taxon>Pseudomonadati</taxon>
        <taxon>Bacteroidota</taxon>
        <taxon>Sphingobacteriia</taxon>
        <taxon>Sphingobacteriales</taxon>
        <taxon>Sphingobacteriaceae</taxon>
        <taxon>Pedobacter</taxon>
    </lineage>
</organism>
<evidence type="ECO:0000313" key="2">
    <source>
        <dbReference type="Proteomes" id="UP000183200"/>
    </source>
</evidence>
<dbReference type="Pfam" id="PF01475">
    <property type="entry name" value="FUR"/>
    <property type="match status" value="1"/>
</dbReference>
<dbReference type="InterPro" id="IPR036388">
    <property type="entry name" value="WH-like_DNA-bd_sf"/>
</dbReference>
<dbReference type="InterPro" id="IPR002481">
    <property type="entry name" value="FUR"/>
</dbReference>
<dbReference type="AlphaFoldDB" id="A0A1H0AJ39"/>
<proteinExistence type="predicted"/>
<gene>
    <name evidence="1" type="ORF">SAMN05421820_107110</name>
</gene>
<sequence>MEDEMLRQLRQQGYHMGFRRIIIIQELCRLDRIESAEDFWLLLRAQHVISWATVYTNLRLLLNMGLIEKEAGLKKSCAYRLVRLEHPSMPEYVRT</sequence>
<dbReference type="InterPro" id="IPR036390">
    <property type="entry name" value="WH_DNA-bd_sf"/>
</dbReference>
<dbReference type="EMBL" id="FNGY01000007">
    <property type="protein sequence ID" value="SDN33385.1"/>
    <property type="molecule type" value="Genomic_DNA"/>
</dbReference>
<dbReference type="Proteomes" id="UP000183200">
    <property type="component" value="Unassembled WGS sequence"/>
</dbReference>
<name>A0A1H0AJ39_9SPHI</name>
<dbReference type="GO" id="GO:0003700">
    <property type="term" value="F:DNA-binding transcription factor activity"/>
    <property type="evidence" value="ECO:0007669"/>
    <property type="project" value="InterPro"/>
</dbReference>
<reference evidence="2" key="1">
    <citation type="submission" date="2016-10" db="EMBL/GenBank/DDBJ databases">
        <authorList>
            <person name="Varghese N."/>
            <person name="Submissions S."/>
        </authorList>
    </citation>
    <scope>NUCLEOTIDE SEQUENCE [LARGE SCALE GENOMIC DNA]</scope>
    <source>
        <strain evidence="2">DSM 19110</strain>
    </source>
</reference>
<dbReference type="SUPFAM" id="SSF46785">
    <property type="entry name" value="Winged helix' DNA-binding domain"/>
    <property type="match status" value="1"/>
</dbReference>
<dbReference type="Gene3D" id="1.10.10.10">
    <property type="entry name" value="Winged helix-like DNA-binding domain superfamily/Winged helix DNA-binding domain"/>
    <property type="match status" value="1"/>
</dbReference>
<evidence type="ECO:0000313" key="1">
    <source>
        <dbReference type="EMBL" id="SDN33385.1"/>
    </source>
</evidence>